<evidence type="ECO:0000313" key="2">
    <source>
        <dbReference type="EMBL" id="KAI5433276.1"/>
    </source>
</evidence>
<dbReference type="EMBL" id="JAMSHJ010000002">
    <property type="protein sequence ID" value="KAI5433276.1"/>
    <property type="molecule type" value="Genomic_DNA"/>
</dbReference>
<gene>
    <name evidence="2" type="ORF">KIW84_020524</name>
</gene>
<dbReference type="Proteomes" id="UP001058974">
    <property type="component" value="Chromosome 2"/>
</dbReference>
<dbReference type="PANTHER" id="PTHR32108">
    <property type="entry name" value="DNA-DIRECTED RNA POLYMERASE SUBUNIT ALPHA"/>
    <property type="match status" value="1"/>
</dbReference>
<dbReference type="AlphaFoldDB" id="A0A9D4YAW2"/>
<evidence type="ECO:0000313" key="3">
    <source>
        <dbReference type="Proteomes" id="UP001058974"/>
    </source>
</evidence>
<reference evidence="2 3" key="1">
    <citation type="journal article" date="2022" name="Nat. Genet.">
        <title>Improved pea reference genome and pan-genome highlight genomic features and evolutionary characteristics.</title>
        <authorList>
            <person name="Yang T."/>
            <person name="Liu R."/>
            <person name="Luo Y."/>
            <person name="Hu S."/>
            <person name="Wang D."/>
            <person name="Wang C."/>
            <person name="Pandey M.K."/>
            <person name="Ge S."/>
            <person name="Xu Q."/>
            <person name="Li N."/>
            <person name="Li G."/>
            <person name="Huang Y."/>
            <person name="Saxena R.K."/>
            <person name="Ji Y."/>
            <person name="Li M."/>
            <person name="Yan X."/>
            <person name="He Y."/>
            <person name="Liu Y."/>
            <person name="Wang X."/>
            <person name="Xiang C."/>
            <person name="Varshney R.K."/>
            <person name="Ding H."/>
            <person name="Gao S."/>
            <person name="Zong X."/>
        </authorList>
    </citation>
    <scope>NUCLEOTIDE SEQUENCE [LARGE SCALE GENOMIC DNA]</scope>
    <source>
        <strain evidence="2 3">cv. Zhongwan 6</strain>
    </source>
</reference>
<dbReference type="Gramene" id="Psat02G0052400-T1">
    <property type="protein sequence ID" value="KAI5433276.1"/>
    <property type="gene ID" value="KIW84_020524"/>
</dbReference>
<proteinExistence type="predicted"/>
<organism evidence="2 3">
    <name type="scientific">Pisum sativum</name>
    <name type="common">Garden pea</name>
    <name type="synonym">Lathyrus oleraceus</name>
    <dbReference type="NCBI Taxonomy" id="3888"/>
    <lineage>
        <taxon>Eukaryota</taxon>
        <taxon>Viridiplantae</taxon>
        <taxon>Streptophyta</taxon>
        <taxon>Embryophyta</taxon>
        <taxon>Tracheophyta</taxon>
        <taxon>Spermatophyta</taxon>
        <taxon>Magnoliopsida</taxon>
        <taxon>eudicotyledons</taxon>
        <taxon>Gunneridae</taxon>
        <taxon>Pentapetalae</taxon>
        <taxon>rosids</taxon>
        <taxon>fabids</taxon>
        <taxon>Fabales</taxon>
        <taxon>Fabaceae</taxon>
        <taxon>Papilionoideae</taxon>
        <taxon>50 kb inversion clade</taxon>
        <taxon>NPAAA clade</taxon>
        <taxon>Hologalegina</taxon>
        <taxon>IRL clade</taxon>
        <taxon>Fabeae</taxon>
        <taxon>Lathyrus</taxon>
    </lineage>
</organism>
<sequence>MNPPNADILELKEMMRELFKVVQGIALGQKVIAEKVEKIEKWLLAEKVQEEVPSSVIKKPSGNGQLKKEVEAGGVQAKREHGKDRYHPYADTATIPTSNQSAQQQQPPPQLRTQRAGGPRKPDQRVSSYDENVRCEFHAGAPGHHIEDCKAFKHVVQDLVDSKAINFAPTTDDSANPATRHGPVKVKLMSTDRKGIEVTEKDQLKMPMSMVPKPLRKEGACPSVDNCCAAVATKECVVMGKTIHGMMKVEMGDVRCKTSSLAVETVKVENAIGVEKEKKPSISSYKQAVEVVKNGGIPGWGKIIGIVVKADMFGIGYQEGQDSSEQNRGRRPPFAFISAGMLDPVHADAVSEEIDSDRELESWIKSCVPGNWKA</sequence>
<accession>A0A9D4YAW2</accession>
<evidence type="ECO:0000256" key="1">
    <source>
        <dbReference type="SAM" id="MobiDB-lite"/>
    </source>
</evidence>
<feature type="compositionally biased region" description="Basic and acidic residues" evidence="1">
    <location>
        <begin position="66"/>
        <end position="88"/>
    </location>
</feature>
<protein>
    <submittedName>
        <fullName evidence="2">Uncharacterized protein</fullName>
    </submittedName>
</protein>
<name>A0A9D4YAW2_PEA</name>
<feature type="region of interest" description="Disordered" evidence="1">
    <location>
        <begin position="50"/>
        <end position="129"/>
    </location>
</feature>
<comment type="caution">
    <text evidence="2">The sequence shown here is derived from an EMBL/GenBank/DDBJ whole genome shotgun (WGS) entry which is preliminary data.</text>
</comment>
<keyword evidence="3" id="KW-1185">Reference proteome</keyword>